<reference evidence="16 17" key="1">
    <citation type="submission" date="2016-11" db="EMBL/GenBank/DDBJ databases">
        <authorList>
            <person name="Jaros S."/>
            <person name="Januszkiewicz K."/>
            <person name="Wedrychowicz H."/>
        </authorList>
    </citation>
    <scope>NUCLEOTIDE SEQUENCE [LARGE SCALE GENOMIC DNA]</scope>
    <source>
        <strain evidence="16 17">DSM 15480</strain>
    </source>
</reference>
<comment type="function">
    <text evidence="2 12">Catalyzes the synthesis of 5,6-dihydrouridine (D), a modified base found in the D-loop of most tRNAs, via the reduction of the C5-C6 double bond in target uridines.</text>
</comment>
<evidence type="ECO:0000256" key="2">
    <source>
        <dbReference type="ARBA" id="ARBA00002790"/>
    </source>
</evidence>
<evidence type="ECO:0000313" key="16">
    <source>
        <dbReference type="EMBL" id="SHJ94345.1"/>
    </source>
</evidence>
<evidence type="ECO:0000259" key="15">
    <source>
        <dbReference type="Pfam" id="PF01207"/>
    </source>
</evidence>
<comment type="cofactor">
    <cofactor evidence="1 12 14">
        <name>FMN</name>
        <dbReference type="ChEBI" id="CHEBI:58210"/>
    </cofactor>
</comment>
<evidence type="ECO:0000256" key="14">
    <source>
        <dbReference type="PIRSR" id="PIRSR006621-2"/>
    </source>
</evidence>
<dbReference type="GO" id="GO:0000049">
    <property type="term" value="F:tRNA binding"/>
    <property type="evidence" value="ECO:0007669"/>
    <property type="project" value="UniProtKB-KW"/>
</dbReference>
<feature type="binding site" evidence="14">
    <location>
        <begin position="229"/>
        <end position="230"/>
    </location>
    <ligand>
        <name>FMN</name>
        <dbReference type="ChEBI" id="CHEBI:58210"/>
    </ligand>
</feature>
<evidence type="ECO:0000256" key="3">
    <source>
        <dbReference type="ARBA" id="ARBA00022555"/>
    </source>
</evidence>
<evidence type="ECO:0000256" key="4">
    <source>
        <dbReference type="ARBA" id="ARBA00022630"/>
    </source>
</evidence>
<proteinExistence type="inferred from homology"/>
<keyword evidence="4 12" id="KW-0285">Flavoprotein</keyword>
<dbReference type="PROSITE" id="PS01136">
    <property type="entry name" value="UPF0034"/>
    <property type="match status" value="1"/>
</dbReference>
<feature type="binding site" evidence="14">
    <location>
        <position position="144"/>
    </location>
    <ligand>
        <name>FMN</name>
        <dbReference type="ChEBI" id="CHEBI:58210"/>
    </ligand>
</feature>
<dbReference type="InterPro" id="IPR004652">
    <property type="entry name" value="DusB-like"/>
</dbReference>
<sequence length="325" mass="36271">MGIQKLTIGDVELDNSYILGPMAGVTDLPFRLLCREQGAGLLCMEMVSAKGILYNNKNTESLLAIHPEEKPVSLQLFGSDPKIISEMAKRIEDREFAFLDINMGCPVPKVVKNGEGSGLMLEPKRVYEIVHATVKAIKKPVTVKIRKGFDDDHVNAVEIAKIIEEAGGAAVAVHGRTREQYYSGRADWDIIRQVKEAVSIPVIGNGDVTSGEQAIAMRKQTGCDGIMIARGAQGNPWIFSELLAYERDGSIPPRPDVVQIKETMLRHARLQIQYKGDYLGIREMRKHVAWYTRGMHGSTRLREAINKVESYEELEKCLEGLDHRE</sequence>
<evidence type="ECO:0000256" key="13">
    <source>
        <dbReference type="PIRSR" id="PIRSR006621-1"/>
    </source>
</evidence>
<dbReference type="Pfam" id="PF01207">
    <property type="entry name" value="Dus"/>
    <property type="match status" value="1"/>
</dbReference>
<keyword evidence="8" id="KW-0694">RNA-binding</keyword>
<keyword evidence="17" id="KW-1185">Reference proteome</keyword>
<evidence type="ECO:0000256" key="11">
    <source>
        <dbReference type="ARBA" id="ARBA00048802"/>
    </source>
</evidence>
<keyword evidence="9 12" id="KW-0560">Oxidoreductase</keyword>
<dbReference type="STRING" id="1121950.SAMN02745243_01788"/>
<dbReference type="Proteomes" id="UP000184301">
    <property type="component" value="Unassembled WGS sequence"/>
</dbReference>
<name>A0A1M6NF51_9FIRM</name>
<feature type="binding site" evidence="14">
    <location>
        <position position="174"/>
    </location>
    <ligand>
        <name>FMN</name>
        <dbReference type="ChEBI" id="CHEBI:58210"/>
    </ligand>
</feature>
<protein>
    <recommendedName>
        <fullName evidence="12">tRNA-dihydrouridine synthase</fullName>
        <ecNumber evidence="12">1.3.1.-</ecNumber>
    </recommendedName>
</protein>
<feature type="binding site" evidence="14">
    <location>
        <position position="75"/>
    </location>
    <ligand>
        <name>FMN</name>
        <dbReference type="ChEBI" id="CHEBI:58210"/>
    </ligand>
</feature>
<dbReference type="GO" id="GO:0050660">
    <property type="term" value="F:flavin adenine dinucleotide binding"/>
    <property type="evidence" value="ECO:0007669"/>
    <property type="project" value="InterPro"/>
</dbReference>
<dbReference type="PANTHER" id="PTHR45846:SF1">
    <property type="entry name" value="TRNA-DIHYDROURIDINE(47) SYNTHASE [NAD(P)(+)]-LIKE"/>
    <property type="match status" value="1"/>
</dbReference>
<dbReference type="Gene3D" id="1.10.1200.80">
    <property type="entry name" value="Putative flavin oxidoreducatase, domain 2"/>
    <property type="match status" value="1"/>
</dbReference>
<feature type="domain" description="DUS-like FMN-binding" evidence="15">
    <location>
        <begin position="19"/>
        <end position="317"/>
    </location>
</feature>
<comment type="catalytic activity">
    <reaction evidence="10">
        <text>a 5,6-dihydrouridine in tRNA + NADP(+) = a uridine in tRNA + NADPH + H(+)</text>
        <dbReference type="Rhea" id="RHEA:23624"/>
        <dbReference type="Rhea" id="RHEA-COMP:13339"/>
        <dbReference type="Rhea" id="RHEA-COMP:13887"/>
        <dbReference type="ChEBI" id="CHEBI:15378"/>
        <dbReference type="ChEBI" id="CHEBI:57783"/>
        <dbReference type="ChEBI" id="CHEBI:58349"/>
        <dbReference type="ChEBI" id="CHEBI:65315"/>
        <dbReference type="ChEBI" id="CHEBI:74443"/>
    </reaction>
</comment>
<feature type="binding site" evidence="14">
    <location>
        <begin position="21"/>
        <end position="23"/>
    </location>
    <ligand>
        <name>FMN</name>
        <dbReference type="ChEBI" id="CHEBI:58210"/>
    </ligand>
</feature>
<dbReference type="PIRSF" id="PIRSF006621">
    <property type="entry name" value="Dus"/>
    <property type="match status" value="1"/>
</dbReference>
<evidence type="ECO:0000256" key="1">
    <source>
        <dbReference type="ARBA" id="ARBA00001917"/>
    </source>
</evidence>
<evidence type="ECO:0000256" key="9">
    <source>
        <dbReference type="ARBA" id="ARBA00023002"/>
    </source>
</evidence>
<dbReference type="EMBL" id="FQZY01000023">
    <property type="protein sequence ID" value="SHJ94345.1"/>
    <property type="molecule type" value="Genomic_DNA"/>
</dbReference>
<dbReference type="InterPro" id="IPR001269">
    <property type="entry name" value="DUS_fam"/>
</dbReference>
<organism evidence="16 17">
    <name type="scientific">Hespellia stercorisuis DSM 15480</name>
    <dbReference type="NCBI Taxonomy" id="1121950"/>
    <lineage>
        <taxon>Bacteria</taxon>
        <taxon>Bacillati</taxon>
        <taxon>Bacillota</taxon>
        <taxon>Clostridia</taxon>
        <taxon>Lachnospirales</taxon>
        <taxon>Lachnospiraceae</taxon>
        <taxon>Hespellia</taxon>
    </lineage>
</organism>
<dbReference type="InterPro" id="IPR024036">
    <property type="entry name" value="tRNA-dHydroUridine_Synthase_C"/>
</dbReference>
<dbReference type="AlphaFoldDB" id="A0A1M6NF51"/>
<evidence type="ECO:0000256" key="7">
    <source>
        <dbReference type="ARBA" id="ARBA00022857"/>
    </source>
</evidence>
<dbReference type="EC" id="1.3.1.-" evidence="12"/>
<dbReference type="GO" id="GO:0017150">
    <property type="term" value="F:tRNA dihydrouridine synthase activity"/>
    <property type="evidence" value="ECO:0007669"/>
    <property type="project" value="InterPro"/>
</dbReference>
<dbReference type="PANTHER" id="PTHR45846">
    <property type="entry name" value="TRNA-DIHYDROURIDINE(47) SYNTHASE [NAD(P)(+)]-LIKE"/>
    <property type="match status" value="1"/>
</dbReference>
<dbReference type="InterPro" id="IPR018517">
    <property type="entry name" value="tRNA_hU_synthase_CS"/>
</dbReference>
<keyword evidence="14" id="KW-0547">Nucleotide-binding</keyword>
<feature type="active site" description="Proton donor" evidence="13">
    <location>
        <position position="105"/>
    </location>
</feature>
<evidence type="ECO:0000256" key="10">
    <source>
        <dbReference type="ARBA" id="ARBA00048205"/>
    </source>
</evidence>
<keyword evidence="6 12" id="KW-0819">tRNA processing</keyword>
<dbReference type="InterPro" id="IPR035587">
    <property type="entry name" value="DUS-like_FMN-bd"/>
</dbReference>
<keyword evidence="5 12" id="KW-0288">FMN</keyword>
<gene>
    <name evidence="16" type="ORF">SAMN02745243_01788</name>
</gene>
<evidence type="ECO:0000256" key="5">
    <source>
        <dbReference type="ARBA" id="ARBA00022643"/>
    </source>
</evidence>
<keyword evidence="3" id="KW-0820">tRNA-binding</keyword>
<evidence type="ECO:0000256" key="12">
    <source>
        <dbReference type="PIRNR" id="PIRNR006621"/>
    </source>
</evidence>
<evidence type="ECO:0000256" key="8">
    <source>
        <dbReference type="ARBA" id="ARBA00022884"/>
    </source>
</evidence>
<comment type="similarity">
    <text evidence="12">Belongs to the dus family.</text>
</comment>
<keyword evidence="7" id="KW-0521">NADP</keyword>
<dbReference type="NCBIfam" id="TIGR00737">
    <property type="entry name" value="nifR3_yhdG"/>
    <property type="match status" value="1"/>
</dbReference>
<evidence type="ECO:0000256" key="6">
    <source>
        <dbReference type="ARBA" id="ARBA00022694"/>
    </source>
</evidence>
<dbReference type="InterPro" id="IPR013785">
    <property type="entry name" value="Aldolase_TIM"/>
</dbReference>
<comment type="catalytic activity">
    <reaction evidence="11">
        <text>a 5,6-dihydrouridine in tRNA + NAD(+) = a uridine in tRNA + NADH + H(+)</text>
        <dbReference type="Rhea" id="RHEA:54452"/>
        <dbReference type="Rhea" id="RHEA-COMP:13339"/>
        <dbReference type="Rhea" id="RHEA-COMP:13887"/>
        <dbReference type="ChEBI" id="CHEBI:15378"/>
        <dbReference type="ChEBI" id="CHEBI:57540"/>
        <dbReference type="ChEBI" id="CHEBI:57945"/>
        <dbReference type="ChEBI" id="CHEBI:65315"/>
        <dbReference type="ChEBI" id="CHEBI:74443"/>
    </reaction>
</comment>
<accession>A0A1M6NF51</accession>
<evidence type="ECO:0000313" key="17">
    <source>
        <dbReference type="Proteomes" id="UP000184301"/>
    </source>
</evidence>
<dbReference type="Gene3D" id="3.20.20.70">
    <property type="entry name" value="Aldolase class I"/>
    <property type="match status" value="1"/>
</dbReference>
<dbReference type="CDD" id="cd02801">
    <property type="entry name" value="DUS_like_FMN"/>
    <property type="match status" value="1"/>
</dbReference>
<dbReference type="SUPFAM" id="SSF51395">
    <property type="entry name" value="FMN-linked oxidoreductases"/>
    <property type="match status" value="1"/>
</dbReference>